<protein>
    <submittedName>
        <fullName evidence="1">Uncharacterized protein</fullName>
    </submittedName>
</protein>
<proteinExistence type="predicted"/>
<evidence type="ECO:0000313" key="2">
    <source>
        <dbReference type="Proteomes" id="UP000199695"/>
    </source>
</evidence>
<organism evidence="1 2">
    <name type="scientific">Lihuaxuella thermophila</name>
    <dbReference type="NCBI Taxonomy" id="1173111"/>
    <lineage>
        <taxon>Bacteria</taxon>
        <taxon>Bacillati</taxon>
        <taxon>Bacillota</taxon>
        <taxon>Bacilli</taxon>
        <taxon>Bacillales</taxon>
        <taxon>Thermoactinomycetaceae</taxon>
        <taxon>Lihuaxuella</taxon>
    </lineage>
</organism>
<dbReference type="STRING" id="1173111.SAMN05444955_10173"/>
<keyword evidence="2" id="KW-1185">Reference proteome</keyword>
<name>A0A1H8AD09_9BACL</name>
<accession>A0A1H8AD09</accession>
<sequence>MMFFIKNLFLKGNENIKNVLTVGMRIVKK</sequence>
<dbReference type="EMBL" id="FOCQ01000001">
    <property type="protein sequence ID" value="SEM68443.1"/>
    <property type="molecule type" value="Genomic_DNA"/>
</dbReference>
<evidence type="ECO:0000313" key="1">
    <source>
        <dbReference type="EMBL" id="SEM68443.1"/>
    </source>
</evidence>
<dbReference type="AlphaFoldDB" id="A0A1H8AD09"/>
<gene>
    <name evidence="1" type="ORF">SAMN05444955_10173</name>
</gene>
<reference evidence="1 2" key="1">
    <citation type="submission" date="2016-10" db="EMBL/GenBank/DDBJ databases">
        <authorList>
            <person name="de Groot N.N."/>
        </authorList>
    </citation>
    <scope>NUCLEOTIDE SEQUENCE [LARGE SCALE GENOMIC DNA]</scope>
    <source>
        <strain evidence="1 2">DSM 46701</strain>
    </source>
</reference>
<dbReference type="Proteomes" id="UP000199695">
    <property type="component" value="Unassembled WGS sequence"/>
</dbReference>